<keyword evidence="1" id="KW-0472">Membrane</keyword>
<evidence type="ECO:0008006" key="4">
    <source>
        <dbReference type="Google" id="ProtNLM"/>
    </source>
</evidence>
<gene>
    <name evidence="2" type="ORF">LBW55_07955</name>
</gene>
<feature type="transmembrane region" description="Helical" evidence="1">
    <location>
        <begin position="20"/>
        <end position="44"/>
    </location>
</feature>
<keyword evidence="1" id="KW-1133">Transmembrane helix</keyword>
<accession>A0AAE3T2Y4</accession>
<evidence type="ECO:0000256" key="1">
    <source>
        <dbReference type="SAM" id="Phobius"/>
    </source>
</evidence>
<dbReference type="RefSeq" id="WP_184852099.1">
    <property type="nucleotide sequence ID" value="NZ_JABZEH010000002.1"/>
</dbReference>
<dbReference type="EMBL" id="JAIVEX010000004">
    <property type="protein sequence ID" value="MDB0521546.1"/>
    <property type="molecule type" value="Genomic_DNA"/>
</dbReference>
<evidence type="ECO:0000313" key="3">
    <source>
        <dbReference type="Proteomes" id="UP001143674"/>
    </source>
</evidence>
<proteinExistence type="predicted"/>
<protein>
    <recommendedName>
        <fullName evidence="4">Transmembrane protein</fullName>
    </recommendedName>
</protein>
<organism evidence="2 3">
    <name type="scientific">Ralstonia solanacearum</name>
    <name type="common">Pseudomonas solanacearum</name>
    <dbReference type="NCBI Taxonomy" id="305"/>
    <lineage>
        <taxon>Bacteria</taxon>
        <taxon>Pseudomonadati</taxon>
        <taxon>Pseudomonadota</taxon>
        <taxon>Betaproteobacteria</taxon>
        <taxon>Burkholderiales</taxon>
        <taxon>Burkholderiaceae</taxon>
        <taxon>Ralstonia</taxon>
        <taxon>Ralstonia solanacearum species complex</taxon>
    </lineage>
</organism>
<dbReference type="AlphaFoldDB" id="A0AAE3T2Y4"/>
<comment type="caution">
    <text evidence="2">The sequence shown here is derived from an EMBL/GenBank/DDBJ whole genome shotgun (WGS) entry which is preliminary data.</text>
</comment>
<reference evidence="2" key="1">
    <citation type="submission" date="2021-09" db="EMBL/GenBank/DDBJ databases">
        <title>Genomic analysis of Ralstonia spp.</title>
        <authorList>
            <person name="Aburjaile F."/>
            <person name="Ariute J.C."/>
            <person name="Pais A.K.L."/>
            <person name="Albuquerque G.M.R."/>
            <person name="Silva A.M.F."/>
            <person name="Brenig B."/>
            <person name="Azevedo V."/>
            <person name="Matiuzzi M."/>
            <person name="Ramos R."/>
            <person name="Goes-Neto A."/>
            <person name="Soares S."/>
            <person name="Iseppon A.M.B."/>
            <person name="Souza E."/>
            <person name="Gama M."/>
        </authorList>
    </citation>
    <scope>NUCLEOTIDE SEQUENCE</scope>
    <source>
        <strain evidence="2">B4</strain>
    </source>
</reference>
<dbReference type="Proteomes" id="UP001143674">
    <property type="component" value="Unassembled WGS sequence"/>
</dbReference>
<sequence length="56" mass="6043">MCVPVFCRKKVIDGVTEKNVFLVARVMIFDAVGMNGFVVLVLMVSDGAPNALDANQ</sequence>
<evidence type="ECO:0000313" key="2">
    <source>
        <dbReference type="EMBL" id="MDB0521546.1"/>
    </source>
</evidence>
<keyword evidence="1" id="KW-0812">Transmembrane</keyword>
<name>A0AAE3T2Y4_RALSL</name>